<reference evidence="1 2" key="1">
    <citation type="journal article" date="2014" name="Nature">
        <title>The genomic substrate for adaptive radiation in African cichlid fish.</title>
        <authorList>
            <person name="Brawand D."/>
            <person name="Wagner C.E."/>
            <person name="Li Y.I."/>
            <person name="Malinsky M."/>
            <person name="Keller I."/>
            <person name="Fan S."/>
            <person name="Simakov O."/>
            <person name="Ng A.Y."/>
            <person name="Lim Z.W."/>
            <person name="Bezault E."/>
            <person name="Turner-Maier J."/>
            <person name="Johnson J."/>
            <person name="Alcazar R."/>
            <person name="Noh H.J."/>
            <person name="Russell P."/>
            <person name="Aken B."/>
            <person name="Alfoldi J."/>
            <person name="Amemiya C."/>
            <person name="Azzouzi N."/>
            <person name="Baroiller J.F."/>
            <person name="Barloy-Hubler F."/>
            <person name="Berlin A."/>
            <person name="Bloomquist R."/>
            <person name="Carleton K.L."/>
            <person name="Conte M.A."/>
            <person name="D'Cotta H."/>
            <person name="Eshel O."/>
            <person name="Gaffney L."/>
            <person name="Galibert F."/>
            <person name="Gante H.F."/>
            <person name="Gnerre S."/>
            <person name="Greuter L."/>
            <person name="Guyon R."/>
            <person name="Haddad N.S."/>
            <person name="Haerty W."/>
            <person name="Harris R.M."/>
            <person name="Hofmann H.A."/>
            <person name="Hourlier T."/>
            <person name="Hulata G."/>
            <person name="Jaffe D.B."/>
            <person name="Lara M."/>
            <person name="Lee A.P."/>
            <person name="MacCallum I."/>
            <person name="Mwaiko S."/>
            <person name="Nikaido M."/>
            <person name="Nishihara H."/>
            <person name="Ozouf-Costaz C."/>
            <person name="Penman D.J."/>
            <person name="Przybylski D."/>
            <person name="Rakotomanga M."/>
            <person name="Renn S.C.P."/>
            <person name="Ribeiro F.J."/>
            <person name="Ron M."/>
            <person name="Salzburger W."/>
            <person name="Sanchez-Pulido L."/>
            <person name="Santos M.E."/>
            <person name="Searle S."/>
            <person name="Sharpe T."/>
            <person name="Swofford R."/>
            <person name="Tan F.J."/>
            <person name="Williams L."/>
            <person name="Young S."/>
            <person name="Yin S."/>
            <person name="Okada N."/>
            <person name="Kocher T.D."/>
            <person name="Miska E.A."/>
            <person name="Lander E.S."/>
            <person name="Venkatesh B."/>
            <person name="Fernald R.D."/>
            <person name="Meyer A."/>
            <person name="Ponting C.P."/>
            <person name="Streelman J.T."/>
            <person name="Lindblad-Toh K."/>
            <person name="Seehausen O."/>
            <person name="Di Palma F."/>
        </authorList>
    </citation>
    <scope>NUCLEOTIDE SEQUENCE</scope>
</reference>
<keyword evidence="2" id="KW-1185">Reference proteome</keyword>
<reference evidence="1" key="3">
    <citation type="submission" date="2025-09" db="UniProtKB">
        <authorList>
            <consortium name="Ensembl"/>
        </authorList>
    </citation>
    <scope>IDENTIFICATION</scope>
</reference>
<evidence type="ECO:0000313" key="2">
    <source>
        <dbReference type="Proteomes" id="UP000265160"/>
    </source>
</evidence>
<dbReference type="Gene3D" id="3.30.420.10">
    <property type="entry name" value="Ribonuclease H-like superfamily/Ribonuclease H"/>
    <property type="match status" value="1"/>
</dbReference>
<reference evidence="1" key="2">
    <citation type="submission" date="2025-08" db="UniProtKB">
        <authorList>
            <consortium name="Ensembl"/>
        </authorList>
    </citation>
    <scope>IDENTIFICATION</scope>
</reference>
<dbReference type="Proteomes" id="UP000265160">
    <property type="component" value="LG9"/>
</dbReference>
<dbReference type="GO" id="GO:0003676">
    <property type="term" value="F:nucleic acid binding"/>
    <property type="evidence" value="ECO:0007669"/>
    <property type="project" value="InterPro"/>
</dbReference>
<proteinExistence type="predicted"/>
<dbReference type="Ensembl" id="ENSMZET00005027450.1">
    <property type="protein sequence ID" value="ENSMZEP00005026593.1"/>
    <property type="gene ID" value="ENSMZEG00005019833.1"/>
</dbReference>
<organism evidence="1 2">
    <name type="scientific">Maylandia zebra</name>
    <name type="common">zebra mbuna</name>
    <dbReference type="NCBI Taxonomy" id="106582"/>
    <lineage>
        <taxon>Eukaryota</taxon>
        <taxon>Metazoa</taxon>
        <taxon>Chordata</taxon>
        <taxon>Craniata</taxon>
        <taxon>Vertebrata</taxon>
        <taxon>Euteleostomi</taxon>
        <taxon>Actinopterygii</taxon>
        <taxon>Neopterygii</taxon>
        <taxon>Teleostei</taxon>
        <taxon>Neoteleostei</taxon>
        <taxon>Acanthomorphata</taxon>
        <taxon>Ovalentaria</taxon>
        <taxon>Cichlomorphae</taxon>
        <taxon>Cichliformes</taxon>
        <taxon>Cichlidae</taxon>
        <taxon>African cichlids</taxon>
        <taxon>Pseudocrenilabrinae</taxon>
        <taxon>Haplochromini</taxon>
        <taxon>Maylandia</taxon>
        <taxon>Maylandia zebra complex</taxon>
    </lineage>
</organism>
<evidence type="ECO:0000313" key="1">
    <source>
        <dbReference type="Ensembl" id="ENSMZEP00005026593.1"/>
    </source>
</evidence>
<sequence length="106" mass="12165">MQCHNYFHPVFILGVSLKSSPVLPKDIPKILRVLMCGLCGGMERIEWPACSPNLNNTTTLAHLQQMLVEEWDAIPQQCVTKLVRRRCQAFMDVYSSSRCFRGTFVY</sequence>
<dbReference type="InterPro" id="IPR036397">
    <property type="entry name" value="RNaseH_sf"/>
</dbReference>
<accession>A0A3P9CW80</accession>
<name>A0A3P9CW80_9CICH</name>
<dbReference type="STRING" id="106582.ENSMZEP00005026593"/>
<protein>
    <submittedName>
        <fullName evidence="1">Uncharacterized protein</fullName>
    </submittedName>
</protein>
<dbReference type="AlphaFoldDB" id="A0A3P9CW80"/>
<dbReference type="GeneTree" id="ENSGT00940000176839"/>